<dbReference type="Gene3D" id="3.40.50.2300">
    <property type="match status" value="1"/>
</dbReference>
<dbReference type="Proteomes" id="UP000029444">
    <property type="component" value="Unassembled WGS sequence"/>
</dbReference>
<dbReference type="PANTHER" id="PTHR35271">
    <property type="entry name" value="ABC TRANSPORTER, SUBSTRATE-BINDING LIPOPROTEIN-RELATED"/>
    <property type="match status" value="1"/>
</dbReference>
<evidence type="ECO:0000313" key="1">
    <source>
        <dbReference type="EMBL" id="KGD66173.1"/>
    </source>
</evidence>
<dbReference type="InterPro" id="IPR007487">
    <property type="entry name" value="ABC_transpt-TYRBP-like"/>
</dbReference>
<dbReference type="STRING" id="1177154.Y5S_00645"/>
<comment type="caution">
    <text evidence="1">The sequence shown here is derived from an EMBL/GenBank/DDBJ whole genome shotgun (WGS) entry which is preliminary data.</text>
</comment>
<proteinExistence type="predicted"/>
<sequence length="285" mass="31233">MRVQQGCWLILTWLLLMAGPLFAGEPLQVHVQAMEGPFKSGFVNALQAGSSDMRIAPSAERADLIIALGDDAFADSVRHDKPVLGVFVSRSLEQKLRRKGCHCAAIWAGVALNDQLAMLQLMMPVAVNVGVIIGNNSAWSEGGVKDYRGRLGLKLFKVDSHEELGRVLREELDALDALVLPVDETLFGPDSAKLVLLTSYRLRRPVFGPEQSYVHAGSAASLFASGGDLVSETLIQISSFIERRRFRRSGFVHTPSVIVNEHVANSFDMRFHDSEALRSALEVLP</sequence>
<evidence type="ECO:0008006" key="3">
    <source>
        <dbReference type="Google" id="ProtNLM"/>
    </source>
</evidence>
<dbReference type="PANTHER" id="PTHR35271:SF1">
    <property type="entry name" value="ABC TRANSPORTER, SUBSTRATE-BINDING LIPOPROTEIN"/>
    <property type="match status" value="1"/>
</dbReference>
<dbReference type="EMBL" id="ARXV01000002">
    <property type="protein sequence ID" value="KGD66173.1"/>
    <property type="molecule type" value="Genomic_DNA"/>
</dbReference>
<evidence type="ECO:0000313" key="2">
    <source>
        <dbReference type="Proteomes" id="UP000029444"/>
    </source>
</evidence>
<accession>A0A095TUX2</accession>
<name>A0A095TUX2_9GAMM</name>
<dbReference type="PATRIC" id="fig|1177154.3.peg.651"/>
<keyword evidence="2" id="KW-1185">Reference proteome</keyword>
<dbReference type="AlphaFoldDB" id="A0A095TUX2"/>
<reference evidence="1 2" key="1">
    <citation type="submission" date="2012-09" db="EMBL/GenBank/DDBJ databases">
        <title>Genome Sequence of alkane-degrading Bacterium Alcanivorax sp. 19-m-6.</title>
        <authorList>
            <person name="Lai Q."/>
            <person name="Shao Z."/>
        </authorList>
    </citation>
    <scope>NUCLEOTIDE SEQUENCE [LARGE SCALE GENOMIC DNA]</scope>
    <source>
        <strain evidence="1 2">19-m-6</strain>
    </source>
</reference>
<protein>
    <recommendedName>
        <fullName evidence="3">ABC transporter substrate-binding protein</fullName>
    </recommendedName>
</protein>
<gene>
    <name evidence="1" type="ORF">Y5S_00645</name>
</gene>
<dbReference type="eggNOG" id="COG2984">
    <property type="taxonomic scope" value="Bacteria"/>
</dbReference>
<organism evidence="1 2">
    <name type="scientific">Alcanivorax nanhaiticus</name>
    <dbReference type="NCBI Taxonomy" id="1177154"/>
    <lineage>
        <taxon>Bacteria</taxon>
        <taxon>Pseudomonadati</taxon>
        <taxon>Pseudomonadota</taxon>
        <taxon>Gammaproteobacteria</taxon>
        <taxon>Oceanospirillales</taxon>
        <taxon>Alcanivoracaceae</taxon>
        <taxon>Alcanivorax</taxon>
    </lineage>
</organism>